<evidence type="ECO:0000256" key="8">
    <source>
        <dbReference type="SAM" id="MobiDB-lite"/>
    </source>
</evidence>
<evidence type="ECO:0000256" key="6">
    <source>
        <dbReference type="ARBA" id="ARBA00023212"/>
    </source>
</evidence>
<feature type="compositionally biased region" description="Basic and acidic residues" evidence="8">
    <location>
        <begin position="817"/>
        <end position="842"/>
    </location>
</feature>
<evidence type="ECO:0008006" key="11">
    <source>
        <dbReference type="Google" id="ProtNLM"/>
    </source>
</evidence>
<name>A0AAD9KTY3_RIDPI</name>
<gene>
    <name evidence="9" type="ORF">NP493_588g01000</name>
</gene>
<evidence type="ECO:0000313" key="10">
    <source>
        <dbReference type="Proteomes" id="UP001209878"/>
    </source>
</evidence>
<organism evidence="9 10">
    <name type="scientific">Ridgeia piscesae</name>
    <name type="common">Tubeworm</name>
    <dbReference type="NCBI Taxonomy" id="27915"/>
    <lineage>
        <taxon>Eukaryota</taxon>
        <taxon>Metazoa</taxon>
        <taxon>Spiralia</taxon>
        <taxon>Lophotrochozoa</taxon>
        <taxon>Annelida</taxon>
        <taxon>Polychaeta</taxon>
        <taxon>Sedentaria</taxon>
        <taxon>Canalipalpata</taxon>
        <taxon>Sabellida</taxon>
        <taxon>Siboglinidae</taxon>
        <taxon>Ridgeia</taxon>
    </lineage>
</organism>
<proteinExistence type="predicted"/>
<dbReference type="InterPro" id="IPR004344">
    <property type="entry name" value="TTL/TTLL_fam"/>
</dbReference>
<dbReference type="GO" id="GO:0005524">
    <property type="term" value="F:ATP binding"/>
    <property type="evidence" value="ECO:0007669"/>
    <property type="project" value="UniProtKB-KW"/>
</dbReference>
<accession>A0AAD9KTY3</accession>
<reference evidence="9" key="1">
    <citation type="journal article" date="2023" name="Mol. Biol. Evol.">
        <title>Third-Generation Sequencing Reveals the Adaptive Role of the Epigenome in Three Deep-Sea Polychaetes.</title>
        <authorList>
            <person name="Perez M."/>
            <person name="Aroh O."/>
            <person name="Sun Y."/>
            <person name="Lan Y."/>
            <person name="Juniper S.K."/>
            <person name="Young C.R."/>
            <person name="Angers B."/>
            <person name="Qian P.Y."/>
        </authorList>
    </citation>
    <scope>NUCLEOTIDE SEQUENCE</scope>
    <source>
        <strain evidence="9">R07B-5</strain>
    </source>
</reference>
<evidence type="ECO:0000256" key="5">
    <source>
        <dbReference type="ARBA" id="ARBA00022840"/>
    </source>
</evidence>
<dbReference type="AlphaFoldDB" id="A0AAD9KTY3"/>
<evidence type="ECO:0000256" key="4">
    <source>
        <dbReference type="ARBA" id="ARBA00022741"/>
    </source>
</evidence>
<dbReference type="Proteomes" id="UP001209878">
    <property type="component" value="Unassembled WGS sequence"/>
</dbReference>
<evidence type="ECO:0000313" key="9">
    <source>
        <dbReference type="EMBL" id="KAK2177633.1"/>
    </source>
</evidence>
<evidence type="ECO:0000256" key="1">
    <source>
        <dbReference type="ARBA" id="ARBA00004245"/>
    </source>
</evidence>
<feature type="region of interest" description="Disordered" evidence="8">
    <location>
        <begin position="802"/>
        <end position="842"/>
    </location>
</feature>
<dbReference type="Pfam" id="PF03133">
    <property type="entry name" value="TTL"/>
    <property type="match status" value="1"/>
</dbReference>
<feature type="region of interest" description="Disordered" evidence="8">
    <location>
        <begin position="359"/>
        <end position="446"/>
    </location>
</feature>
<dbReference type="PANTHER" id="PTHR45870:SF2">
    <property type="entry name" value="TUBULIN MONOGLYCYLASE TTLL3"/>
    <property type="match status" value="1"/>
</dbReference>
<keyword evidence="6" id="KW-0206">Cytoskeleton</keyword>
<dbReference type="SUPFAM" id="SSF56059">
    <property type="entry name" value="Glutathione synthetase ATP-binding domain-like"/>
    <property type="match status" value="1"/>
</dbReference>
<comment type="caution">
    <text evidence="9">The sequence shown here is derived from an EMBL/GenBank/DDBJ whole genome shotgun (WGS) entry which is preliminary data.</text>
</comment>
<keyword evidence="4" id="KW-0547">Nucleotide-binding</keyword>
<feature type="compositionally biased region" description="Polar residues" evidence="8">
    <location>
        <begin position="419"/>
        <end position="436"/>
    </location>
</feature>
<dbReference type="FunFam" id="3.30.470.20:FF:000032">
    <property type="entry name" value="tubulin monoglycylase TTLL3 isoform X2"/>
    <property type="match status" value="1"/>
</dbReference>
<protein>
    <recommendedName>
        <fullName evidence="11">Tubulin glycylase 3A</fullName>
    </recommendedName>
</protein>
<feature type="compositionally biased region" description="Polar residues" evidence="8">
    <location>
        <begin position="397"/>
        <end position="410"/>
    </location>
</feature>
<comment type="subcellular location">
    <subcellularLocation>
        <location evidence="1">Cytoplasm</location>
        <location evidence="1">Cytoskeleton</location>
    </subcellularLocation>
</comment>
<keyword evidence="5" id="KW-0067">ATP-binding</keyword>
<sequence>MKSILMKVNYDPRYVTPHRKTWQNPALITRSTTLQPSAFAQPDGYTSLSTRLTALRDIYLPPTDHQSVCGSLEAAATRQLRQRSRQVSRTTEKYTQVYNSHMMGQASKPQHNSTNVLYGKLRGEKYVLDLKRSRTMGVIDGHKKEEKLSAKNAELRKMIRRAKREAEKAIKNRKIFTIVGPYRALRVALRQRGWVEKLNSSPAIGNVPVVVRKFITDKDKHSDNLMESFDELTGKNERFWWEEENGYYGIMSQIVRNHQASFIFTVKTIDCRILQMAQTVNHFAKNRHITTKSGLCQNLRNTTWFDAIDHHAFYPRCYRVDETDERASFIEDHHITTCVGFVVHFVEQYEYMLSTRRSSFPKISTGEPPDSPPKNEGRSRSHSLVGSLLGVSRVASAGSQTPNSVSSPRMQETPRHSSPGGQDTARSQLSVQSDGKQPTLPPANDINDRIIVPVSALETAIRHCERFLNVKSHQDIDHGTMTESELDDEQKWEIFVSYYYDFVHNNGKLSSVTEAKVKECKQLLTKLKEKLPQFEMDGMRNIWIIKPGAKSRGRGIVCMDNLEGILKSCADGAMVVQKYIERPFLIYNTKFDIRQWFLVTSWKPLTIWFYKDCYLRFCSQEFTLNNYNAAVHLSNNSIQKHYKNGRRSSRLPSDNTWTSDEFRRYLVERKRGATWDLKIIPAMKKSILCSLLCSQEFIDNRKNAYELYGADFMLTEDLRPWLLEINSSPSMARSTHATQLLVDKVLEDLVKVVIDRKEDKTCDIGRFELIYRQATVVDPNPADISFMVLGRQMKKLRGKLHCLSSEQDTSADDGDTSGEKGRPPRLHNREPGMLKRAENSFF</sequence>
<feature type="compositionally biased region" description="Low complexity" evidence="8">
    <location>
        <begin position="382"/>
        <end position="394"/>
    </location>
</feature>
<keyword evidence="2" id="KW-0963">Cytoplasm</keyword>
<dbReference type="InterPro" id="IPR051437">
    <property type="entry name" value="TTLL_monoglycylase"/>
</dbReference>
<keyword evidence="10" id="KW-1185">Reference proteome</keyword>
<dbReference type="GO" id="GO:0015630">
    <property type="term" value="C:microtubule cytoskeleton"/>
    <property type="evidence" value="ECO:0007669"/>
    <property type="project" value="TreeGrafter"/>
</dbReference>
<keyword evidence="7" id="KW-0175">Coiled coil</keyword>
<dbReference type="EMBL" id="JAODUO010000587">
    <property type="protein sequence ID" value="KAK2177633.1"/>
    <property type="molecule type" value="Genomic_DNA"/>
</dbReference>
<dbReference type="Gene3D" id="3.30.470.20">
    <property type="entry name" value="ATP-grasp fold, B domain"/>
    <property type="match status" value="1"/>
</dbReference>
<dbReference type="PROSITE" id="PS51221">
    <property type="entry name" value="TTL"/>
    <property type="match status" value="1"/>
</dbReference>
<evidence type="ECO:0000256" key="3">
    <source>
        <dbReference type="ARBA" id="ARBA00022598"/>
    </source>
</evidence>
<dbReference type="PANTHER" id="PTHR45870">
    <property type="entry name" value="TUBULIN MONOGLYCYLASE TTLL3"/>
    <property type="match status" value="1"/>
</dbReference>
<dbReference type="GO" id="GO:0070736">
    <property type="term" value="F:protein-glycine ligase activity, initiating"/>
    <property type="evidence" value="ECO:0007669"/>
    <property type="project" value="TreeGrafter"/>
</dbReference>
<evidence type="ECO:0000256" key="2">
    <source>
        <dbReference type="ARBA" id="ARBA00022490"/>
    </source>
</evidence>
<feature type="coiled-coil region" evidence="7">
    <location>
        <begin position="145"/>
        <end position="172"/>
    </location>
</feature>
<evidence type="ECO:0000256" key="7">
    <source>
        <dbReference type="SAM" id="Coils"/>
    </source>
</evidence>
<keyword evidence="3" id="KW-0436">Ligase</keyword>